<sequence length="191" mass="20826">MDSLYSTRVFTAPVATATTGTKWSRIAVPWSRLLFSTSRALPPRRCWLLGMGSAPHHDRLGHLGPRGISRLNAIVLGEALAAEENDFVFPSHDFSRHAHISSPEQVALYWEGNEPGQDAQQLTYAQMLEKVCQVVFAGFSAKSLSQRIVDCKPKVVISCNAVCRGANVIHLKEIVDTALVESVNSGVPVGM</sequence>
<dbReference type="GO" id="GO:0003987">
    <property type="term" value="F:acetate-CoA ligase activity"/>
    <property type="evidence" value="ECO:0007669"/>
    <property type="project" value="TreeGrafter"/>
</dbReference>
<dbReference type="PANTHER" id="PTHR24095:SF14">
    <property type="entry name" value="ACETYL-COENZYME A SYNTHETASE 1"/>
    <property type="match status" value="1"/>
</dbReference>
<gene>
    <name evidence="1" type="ORF">B296_00007365</name>
</gene>
<name>A0A427B975_ENSVE</name>
<dbReference type="EMBL" id="AMZH03000197">
    <property type="protein sequence ID" value="RRT84983.1"/>
    <property type="molecule type" value="Genomic_DNA"/>
</dbReference>
<dbReference type="SUPFAM" id="SSF56801">
    <property type="entry name" value="Acetyl-CoA synthetase-like"/>
    <property type="match status" value="1"/>
</dbReference>
<dbReference type="Gene3D" id="3.40.50.12780">
    <property type="entry name" value="N-terminal domain of ligase-like"/>
    <property type="match status" value="1"/>
</dbReference>
<dbReference type="InterPro" id="IPR042099">
    <property type="entry name" value="ANL_N_sf"/>
</dbReference>
<dbReference type="PANTHER" id="PTHR24095">
    <property type="entry name" value="ACETYL-COENZYME A SYNTHETASE"/>
    <property type="match status" value="1"/>
</dbReference>
<dbReference type="AlphaFoldDB" id="A0A427B975"/>
<accession>A0A427B975</accession>
<evidence type="ECO:0000313" key="1">
    <source>
        <dbReference type="EMBL" id="RRT84983.1"/>
    </source>
</evidence>
<evidence type="ECO:0000313" key="2">
    <source>
        <dbReference type="Proteomes" id="UP000287651"/>
    </source>
</evidence>
<organism evidence="1 2">
    <name type="scientific">Ensete ventricosum</name>
    <name type="common">Abyssinian banana</name>
    <name type="synonym">Musa ensete</name>
    <dbReference type="NCBI Taxonomy" id="4639"/>
    <lineage>
        <taxon>Eukaryota</taxon>
        <taxon>Viridiplantae</taxon>
        <taxon>Streptophyta</taxon>
        <taxon>Embryophyta</taxon>
        <taxon>Tracheophyta</taxon>
        <taxon>Spermatophyta</taxon>
        <taxon>Magnoliopsida</taxon>
        <taxon>Liliopsida</taxon>
        <taxon>Zingiberales</taxon>
        <taxon>Musaceae</taxon>
        <taxon>Ensete</taxon>
    </lineage>
</organism>
<reference evidence="1 2" key="1">
    <citation type="journal article" date="2014" name="Agronomy (Basel)">
        <title>A Draft Genome Sequence for Ensete ventricosum, the Drought-Tolerant Tree Against Hunger.</title>
        <authorList>
            <person name="Harrison J."/>
            <person name="Moore K.A."/>
            <person name="Paszkiewicz K."/>
            <person name="Jones T."/>
            <person name="Grant M."/>
            <person name="Ambacheew D."/>
            <person name="Muzemil S."/>
            <person name="Studholme D.J."/>
        </authorList>
    </citation>
    <scope>NUCLEOTIDE SEQUENCE [LARGE SCALE GENOMIC DNA]</scope>
</reference>
<protein>
    <submittedName>
        <fullName evidence="1">Uncharacterized protein</fullName>
    </submittedName>
</protein>
<comment type="caution">
    <text evidence="1">The sequence shown here is derived from an EMBL/GenBank/DDBJ whole genome shotgun (WGS) entry which is preliminary data.</text>
</comment>
<proteinExistence type="predicted"/>
<dbReference type="GO" id="GO:0006085">
    <property type="term" value="P:acetyl-CoA biosynthetic process"/>
    <property type="evidence" value="ECO:0007669"/>
    <property type="project" value="TreeGrafter"/>
</dbReference>
<dbReference type="Proteomes" id="UP000287651">
    <property type="component" value="Unassembled WGS sequence"/>
</dbReference>